<evidence type="ECO:0000256" key="1">
    <source>
        <dbReference type="ARBA" id="ARBA00004651"/>
    </source>
</evidence>
<evidence type="ECO:0000313" key="9">
    <source>
        <dbReference type="Proteomes" id="UP000245790"/>
    </source>
</evidence>
<proteinExistence type="predicted"/>
<dbReference type="Proteomes" id="UP000245790">
    <property type="component" value="Unassembled WGS sequence"/>
</dbReference>
<name>A0A316FZI4_9GAMM</name>
<feature type="transmembrane region" description="Helical" evidence="6">
    <location>
        <begin position="29"/>
        <end position="46"/>
    </location>
</feature>
<keyword evidence="2" id="KW-1003">Cell membrane</keyword>
<feature type="transmembrane region" description="Helical" evidence="6">
    <location>
        <begin position="259"/>
        <end position="278"/>
    </location>
</feature>
<evidence type="ECO:0000256" key="2">
    <source>
        <dbReference type="ARBA" id="ARBA00022475"/>
    </source>
</evidence>
<feature type="transmembrane region" description="Helical" evidence="6">
    <location>
        <begin position="112"/>
        <end position="131"/>
    </location>
</feature>
<dbReference type="PANTHER" id="PTHR42920">
    <property type="entry name" value="OS03G0707200 PROTEIN-RELATED"/>
    <property type="match status" value="1"/>
</dbReference>
<feature type="transmembrane region" description="Helical" evidence="6">
    <location>
        <begin position="81"/>
        <end position="100"/>
    </location>
</feature>
<feature type="transmembrane region" description="Helical" evidence="6">
    <location>
        <begin position="137"/>
        <end position="161"/>
    </location>
</feature>
<protein>
    <submittedName>
        <fullName evidence="8">Carboxylate/amino acid/amine transporter</fullName>
    </submittedName>
</protein>
<evidence type="ECO:0000256" key="6">
    <source>
        <dbReference type="SAM" id="Phobius"/>
    </source>
</evidence>
<evidence type="ECO:0000259" key="7">
    <source>
        <dbReference type="Pfam" id="PF00892"/>
    </source>
</evidence>
<feature type="transmembrane region" description="Helical" evidence="6">
    <location>
        <begin position="173"/>
        <end position="192"/>
    </location>
</feature>
<comment type="caution">
    <text evidence="8">The sequence shown here is derived from an EMBL/GenBank/DDBJ whole genome shotgun (WGS) entry which is preliminary data.</text>
</comment>
<organism evidence="8 9">
    <name type="scientific">Pleionea mediterranea</name>
    <dbReference type="NCBI Taxonomy" id="523701"/>
    <lineage>
        <taxon>Bacteria</taxon>
        <taxon>Pseudomonadati</taxon>
        <taxon>Pseudomonadota</taxon>
        <taxon>Gammaproteobacteria</taxon>
        <taxon>Oceanospirillales</taxon>
        <taxon>Pleioneaceae</taxon>
        <taxon>Pleionea</taxon>
    </lineage>
</organism>
<dbReference type="InterPro" id="IPR037185">
    <property type="entry name" value="EmrE-like"/>
</dbReference>
<dbReference type="SUPFAM" id="SSF103481">
    <property type="entry name" value="Multidrug resistance efflux transporter EmrE"/>
    <property type="match status" value="2"/>
</dbReference>
<evidence type="ECO:0000256" key="3">
    <source>
        <dbReference type="ARBA" id="ARBA00022692"/>
    </source>
</evidence>
<dbReference type="RefSeq" id="WP_109761862.1">
    <property type="nucleotide sequence ID" value="NZ_QGGU01000002.1"/>
</dbReference>
<keyword evidence="3 6" id="KW-0812">Transmembrane</keyword>
<dbReference type="InterPro" id="IPR000620">
    <property type="entry name" value="EamA_dom"/>
</dbReference>
<gene>
    <name evidence="8" type="ORF">C8D97_102192</name>
</gene>
<feature type="transmembrane region" description="Helical" evidence="6">
    <location>
        <begin position="204"/>
        <end position="222"/>
    </location>
</feature>
<dbReference type="OrthoDB" id="1412048at2"/>
<dbReference type="GO" id="GO:0005886">
    <property type="term" value="C:plasma membrane"/>
    <property type="evidence" value="ECO:0007669"/>
    <property type="project" value="UniProtKB-SubCell"/>
</dbReference>
<evidence type="ECO:0000313" key="8">
    <source>
        <dbReference type="EMBL" id="PWK53802.1"/>
    </source>
</evidence>
<feature type="domain" description="EamA" evidence="7">
    <location>
        <begin position="3"/>
        <end position="129"/>
    </location>
</feature>
<feature type="domain" description="EamA" evidence="7">
    <location>
        <begin position="139"/>
        <end position="276"/>
    </location>
</feature>
<evidence type="ECO:0000256" key="4">
    <source>
        <dbReference type="ARBA" id="ARBA00022989"/>
    </source>
</evidence>
<accession>A0A316FZI4</accession>
<keyword evidence="9" id="KW-1185">Reference proteome</keyword>
<dbReference type="Pfam" id="PF00892">
    <property type="entry name" value="EamA"/>
    <property type="match status" value="2"/>
</dbReference>
<feature type="transmembrane region" description="Helical" evidence="6">
    <location>
        <begin position="58"/>
        <end position="75"/>
    </location>
</feature>
<reference evidence="8 9" key="1">
    <citation type="submission" date="2018-05" db="EMBL/GenBank/DDBJ databases">
        <title>Genomic Encyclopedia of Type Strains, Phase IV (KMG-IV): sequencing the most valuable type-strain genomes for metagenomic binning, comparative biology and taxonomic classification.</title>
        <authorList>
            <person name="Goeker M."/>
        </authorList>
    </citation>
    <scope>NUCLEOTIDE SEQUENCE [LARGE SCALE GENOMIC DNA]</scope>
    <source>
        <strain evidence="8 9">DSM 25350</strain>
    </source>
</reference>
<keyword evidence="5 6" id="KW-0472">Membrane</keyword>
<comment type="subcellular location">
    <subcellularLocation>
        <location evidence="1">Cell membrane</location>
        <topology evidence="1">Multi-pass membrane protein</topology>
    </subcellularLocation>
</comment>
<dbReference type="PANTHER" id="PTHR42920:SF5">
    <property type="entry name" value="EAMA DOMAIN-CONTAINING PROTEIN"/>
    <property type="match status" value="1"/>
</dbReference>
<evidence type="ECO:0000256" key="5">
    <source>
        <dbReference type="ARBA" id="ARBA00023136"/>
    </source>
</evidence>
<dbReference type="AlphaFoldDB" id="A0A316FZI4"/>
<dbReference type="EMBL" id="QGGU01000002">
    <property type="protein sequence ID" value="PWK53802.1"/>
    <property type="molecule type" value="Genomic_DNA"/>
</dbReference>
<keyword evidence="4 6" id="KW-1133">Transmembrane helix</keyword>
<feature type="transmembrane region" description="Helical" evidence="6">
    <location>
        <begin position="234"/>
        <end position="253"/>
    </location>
</feature>
<dbReference type="InterPro" id="IPR051258">
    <property type="entry name" value="Diverse_Substrate_Transporter"/>
</dbReference>
<sequence length="290" mass="32269">MHWLILVTFLWAFSFSLIGVYLSGEVDGYIAVFSRMILATVVFIPFLKPRSLQSKNALKLMAIGAIQIGLMYLFLYHSFLYLSVAEVLLFTIFTPIYVTLIDDLVFHRRFTLHWLLAAILSVIGAAIIRYHSVSEHFLIGFLLIQSANLCFAFGQVAYKRLAIGDFQQQRQHFIFFFIGASILTLIAALLFADVNKLPDTATEIGVLLWLGLIASGAGYFLWNYGTKQVNTGQLATMNNALIPAGLLVNLFIWGSDINIMALLAGGAIIVVSVIISSVKRQTLLDKAKDH</sequence>